<dbReference type="GO" id="GO:0008237">
    <property type="term" value="F:metallopeptidase activity"/>
    <property type="evidence" value="ECO:0007669"/>
    <property type="project" value="InterPro"/>
</dbReference>
<reference evidence="4 5" key="1">
    <citation type="submission" date="2017-06" db="EMBL/GenBank/DDBJ databases">
        <title>Novel microbial phyla capable of carbon fixation and sulfur reduction in deep-sea sediments.</title>
        <authorList>
            <person name="Huang J."/>
            <person name="Baker B."/>
            <person name="Wang Y."/>
        </authorList>
    </citation>
    <scope>NUCLEOTIDE SEQUENCE [LARGE SCALE GENOMIC DNA]</scope>
    <source>
        <strain evidence="4">B3_TA06</strain>
    </source>
</reference>
<evidence type="ECO:0000313" key="4">
    <source>
        <dbReference type="EMBL" id="TKJ43242.1"/>
    </source>
</evidence>
<dbReference type="Proteomes" id="UP000317778">
    <property type="component" value="Unassembled WGS sequence"/>
</dbReference>
<sequence length="556" mass="61939">MKSIKFMILSLAICSFAWAAPQNPILKAMEGELNRSIQNLVMEGQERPYFLSYRVTDQTYITVEASLGAITQSDESRSRRLSVDLRVGSYELDNSGVKKSRWEYDEEERKYSNMQVSIDDDTIGLKHNLWLATDYGYKKAVEDFSKKRRDIALNPEEERPADFSDETPVVFVGDEIKVSVDRAEWEERVKRYSALFAEYEDITISRVRFDVQAKTAYFVSSEGSKIQDGDALYSIEIEASTRSEDGMPLRDYRRFYSYDGIWDEERIKTEITEMAKGLITIKEAEACESYAGPVLIAAPASGAFVSAVLAPLLKADKKRWKDEEGLQNKVGERVILPSISVYDDPTINTYKGQTLVGYYRFDDQGVAAQRVNLISRGVLRNFLLSRSPVKGFDKSNGHSRDGVKIGNLILESSTPQFFSRLKSRLITECKMQGKPYGLLVTSVRLPESRAGRSVIIHISGAEDGGAGPVLGGLQPVEVYKVYTDGRQEPLRGVQVLSSSPLATLGKIIALGNDPGTWSTSFGTGSVVAPSILLSELEIRKTSQGMRTLPILSPPGE</sequence>
<dbReference type="EMBL" id="NJBO01000005">
    <property type="protein sequence ID" value="TKJ43242.1"/>
    <property type="molecule type" value="Genomic_DNA"/>
</dbReference>
<evidence type="ECO:0000256" key="1">
    <source>
        <dbReference type="ARBA" id="ARBA00005836"/>
    </source>
</evidence>
<name>A0A532V7X1_UNCT6</name>
<dbReference type="InterPro" id="IPR045569">
    <property type="entry name" value="Metalloprtase-TldD/E_C"/>
</dbReference>
<dbReference type="AlphaFoldDB" id="A0A532V7X1"/>
<feature type="signal peptide" evidence="2">
    <location>
        <begin position="1"/>
        <end position="19"/>
    </location>
</feature>
<organism evidence="4 5">
    <name type="scientific">candidate division TA06 bacterium B3_TA06</name>
    <dbReference type="NCBI Taxonomy" id="2012487"/>
    <lineage>
        <taxon>Bacteria</taxon>
        <taxon>Bacteria division TA06</taxon>
    </lineage>
</organism>
<evidence type="ECO:0000313" key="5">
    <source>
        <dbReference type="Proteomes" id="UP000317778"/>
    </source>
</evidence>
<dbReference type="InterPro" id="IPR036059">
    <property type="entry name" value="TldD/PmbA_sf"/>
</dbReference>
<dbReference type="Pfam" id="PF19289">
    <property type="entry name" value="PmbA_TldD_3rd"/>
    <property type="match status" value="1"/>
</dbReference>
<protein>
    <recommendedName>
        <fullName evidence="3">Metalloprotease TldD/E C-terminal domain-containing protein</fullName>
    </recommendedName>
</protein>
<evidence type="ECO:0000259" key="3">
    <source>
        <dbReference type="Pfam" id="PF19289"/>
    </source>
</evidence>
<dbReference type="PANTHER" id="PTHR30624">
    <property type="entry name" value="UNCHARACTERIZED PROTEIN TLDD AND PMBA"/>
    <property type="match status" value="1"/>
</dbReference>
<dbReference type="PANTHER" id="PTHR30624:SF0">
    <property type="entry name" value="METALLOPROTEASE SLR0863"/>
    <property type="match status" value="1"/>
</dbReference>
<proteinExistence type="inferred from homology"/>
<accession>A0A532V7X1</accession>
<feature type="chain" id="PRO_5021985314" description="Metalloprotease TldD/E C-terminal domain-containing protein" evidence="2">
    <location>
        <begin position="20"/>
        <end position="556"/>
    </location>
</feature>
<comment type="similarity">
    <text evidence="1">Belongs to the peptidase U62 family.</text>
</comment>
<gene>
    <name evidence="4" type="ORF">CEE36_04200</name>
</gene>
<evidence type="ECO:0000256" key="2">
    <source>
        <dbReference type="SAM" id="SignalP"/>
    </source>
</evidence>
<dbReference type="GO" id="GO:0006508">
    <property type="term" value="P:proteolysis"/>
    <property type="evidence" value="ECO:0007669"/>
    <property type="project" value="InterPro"/>
</dbReference>
<comment type="caution">
    <text evidence="4">The sequence shown here is derived from an EMBL/GenBank/DDBJ whole genome shotgun (WGS) entry which is preliminary data.</text>
</comment>
<feature type="domain" description="Metalloprotease TldD/E C-terminal" evidence="3">
    <location>
        <begin position="293"/>
        <end position="418"/>
    </location>
</feature>
<dbReference type="GO" id="GO:0005829">
    <property type="term" value="C:cytosol"/>
    <property type="evidence" value="ECO:0007669"/>
    <property type="project" value="TreeGrafter"/>
</dbReference>
<dbReference type="SUPFAM" id="SSF111283">
    <property type="entry name" value="Putative modulator of DNA gyrase, PmbA/TldD"/>
    <property type="match status" value="1"/>
</dbReference>
<dbReference type="InterPro" id="IPR051463">
    <property type="entry name" value="Peptidase_U62_metallo"/>
</dbReference>
<keyword evidence="2" id="KW-0732">Signal</keyword>